<sequence length="381" mass="43332">MSSSNVTYPDLPKVESQDNFHKFFGSKKFNKDMEISTVKLDNIEVLTGHDNYEDWRDQMMIIFDAMQVSELVIDGATPAEDADDDEYEVFKALKAQCLLVLIQVLSKPIIKVVAKKCDPHAIWVYLENTYHCNTAFSFVQAIMSFTCLASSYDRSKPIMEYLDRFETEWNCLYNLTTGAKSTNTYRKKFRLFLEEDKAKRDFLLGFLVNPHSNVVDNVTTKDDLSYSDVVLKLHSLSSMDMQSVALKAYQPKGQGKKKMENSGGNSTKECTYCRKHHLGNPVGHTWNEFRKLKAKNEEKKKEEQPEEANVAKEEVSAHALATTKVSNPSITHTWIFNTGASSHMMSNKEHFESLSAYRGTVKIGNSQCLEVEGKAQSLQYA</sequence>
<reference evidence="3 4" key="1">
    <citation type="journal article" date="2013" name="PLoS Genet.">
        <title>The genome and development-dependent transcriptomes of Pyronema confluens: a window into fungal evolution.</title>
        <authorList>
            <person name="Traeger S."/>
            <person name="Altegoer F."/>
            <person name="Freitag M."/>
            <person name="Gabaldon T."/>
            <person name="Kempken F."/>
            <person name="Kumar A."/>
            <person name="Marcet-Houben M."/>
            <person name="Poggeler S."/>
            <person name="Stajich J.E."/>
            <person name="Nowrousian M."/>
        </authorList>
    </citation>
    <scope>NUCLEOTIDE SEQUENCE [LARGE SCALE GENOMIC DNA]</scope>
    <source>
        <strain evidence="4">CBS 100304</strain>
        <tissue evidence="3">Vegetative mycelium</tissue>
    </source>
</reference>
<dbReference type="OMA" id="ITHTWIF"/>
<evidence type="ECO:0000256" key="1">
    <source>
        <dbReference type="SAM" id="MobiDB-lite"/>
    </source>
</evidence>
<feature type="region of interest" description="Disordered" evidence="1">
    <location>
        <begin position="295"/>
        <end position="314"/>
    </location>
</feature>
<evidence type="ECO:0000313" key="3">
    <source>
        <dbReference type="EMBL" id="CCX04219.1"/>
    </source>
</evidence>
<dbReference type="InterPro" id="IPR054722">
    <property type="entry name" value="PolX-like_BBD"/>
</dbReference>
<gene>
    <name evidence="3" type="ORF">PCON_06770</name>
</gene>
<protein>
    <recommendedName>
        <fullName evidence="2">Retrovirus-related Pol polyprotein from transposon TNT 1-94-like beta-barrel domain-containing protein</fullName>
    </recommendedName>
</protein>
<organism evidence="3 4">
    <name type="scientific">Pyronema omphalodes (strain CBS 100304)</name>
    <name type="common">Pyronema confluens</name>
    <dbReference type="NCBI Taxonomy" id="1076935"/>
    <lineage>
        <taxon>Eukaryota</taxon>
        <taxon>Fungi</taxon>
        <taxon>Dikarya</taxon>
        <taxon>Ascomycota</taxon>
        <taxon>Pezizomycotina</taxon>
        <taxon>Pezizomycetes</taxon>
        <taxon>Pezizales</taxon>
        <taxon>Pyronemataceae</taxon>
        <taxon>Pyronema</taxon>
    </lineage>
</organism>
<evidence type="ECO:0000259" key="2">
    <source>
        <dbReference type="Pfam" id="PF22936"/>
    </source>
</evidence>
<proteinExistence type="predicted"/>
<dbReference type="EMBL" id="HF935117">
    <property type="protein sequence ID" value="CCX04219.1"/>
    <property type="molecule type" value="Genomic_DNA"/>
</dbReference>
<keyword evidence="4" id="KW-1185">Reference proteome</keyword>
<name>U4L2B9_PYROM</name>
<dbReference type="Pfam" id="PF22936">
    <property type="entry name" value="Pol_BBD"/>
    <property type="match status" value="1"/>
</dbReference>
<dbReference type="OrthoDB" id="5413396at2759"/>
<accession>U4L2B9</accession>
<dbReference type="STRING" id="1076935.U4L2B9"/>
<evidence type="ECO:0000313" key="4">
    <source>
        <dbReference type="Proteomes" id="UP000018144"/>
    </source>
</evidence>
<dbReference type="AlphaFoldDB" id="U4L2B9"/>
<dbReference type="Proteomes" id="UP000018144">
    <property type="component" value="Unassembled WGS sequence"/>
</dbReference>
<feature type="domain" description="Retrovirus-related Pol polyprotein from transposon TNT 1-94-like beta-barrel" evidence="2">
    <location>
        <begin position="334"/>
        <end position="374"/>
    </location>
</feature>